<gene>
    <name evidence="2" type="ORF">AVEN_101510_1</name>
</gene>
<evidence type="ECO:0000256" key="1">
    <source>
        <dbReference type="SAM" id="MobiDB-lite"/>
    </source>
</evidence>
<reference evidence="2 3" key="1">
    <citation type="journal article" date="2019" name="Sci. Rep.">
        <title>Orb-weaving spider Araneus ventricosus genome elucidates the spidroin gene catalogue.</title>
        <authorList>
            <person name="Kono N."/>
            <person name="Nakamura H."/>
            <person name="Ohtoshi R."/>
            <person name="Moran D.A.P."/>
            <person name="Shinohara A."/>
            <person name="Yoshida Y."/>
            <person name="Fujiwara M."/>
            <person name="Mori M."/>
            <person name="Tomita M."/>
            <person name="Arakawa K."/>
        </authorList>
    </citation>
    <scope>NUCLEOTIDE SEQUENCE [LARGE SCALE GENOMIC DNA]</scope>
</reference>
<accession>A0A4Y2RP14</accession>
<evidence type="ECO:0000313" key="3">
    <source>
        <dbReference type="Proteomes" id="UP000499080"/>
    </source>
</evidence>
<dbReference type="EMBL" id="BGPR01017724">
    <property type="protein sequence ID" value="GBN77096.1"/>
    <property type="molecule type" value="Genomic_DNA"/>
</dbReference>
<sequence length="91" mass="10640">MDSSSSCTVARNLTKGVKELHEEAADPDDESSTPYHNVANPYNHRFYKPYHNVANPYNHRFYKPYHNVANPYNHRFINHIIMLPILITIDL</sequence>
<dbReference type="AlphaFoldDB" id="A0A4Y2RP14"/>
<evidence type="ECO:0000313" key="2">
    <source>
        <dbReference type="EMBL" id="GBN77096.1"/>
    </source>
</evidence>
<comment type="caution">
    <text evidence="2">The sequence shown here is derived from an EMBL/GenBank/DDBJ whole genome shotgun (WGS) entry which is preliminary data.</text>
</comment>
<proteinExistence type="predicted"/>
<protein>
    <submittedName>
        <fullName evidence="2">Uncharacterized protein</fullName>
    </submittedName>
</protein>
<feature type="region of interest" description="Disordered" evidence="1">
    <location>
        <begin position="18"/>
        <end position="37"/>
    </location>
</feature>
<keyword evidence="3" id="KW-1185">Reference proteome</keyword>
<organism evidence="2 3">
    <name type="scientific">Araneus ventricosus</name>
    <name type="common">Orbweaver spider</name>
    <name type="synonym">Epeira ventricosa</name>
    <dbReference type="NCBI Taxonomy" id="182803"/>
    <lineage>
        <taxon>Eukaryota</taxon>
        <taxon>Metazoa</taxon>
        <taxon>Ecdysozoa</taxon>
        <taxon>Arthropoda</taxon>
        <taxon>Chelicerata</taxon>
        <taxon>Arachnida</taxon>
        <taxon>Araneae</taxon>
        <taxon>Araneomorphae</taxon>
        <taxon>Entelegynae</taxon>
        <taxon>Araneoidea</taxon>
        <taxon>Araneidae</taxon>
        <taxon>Araneus</taxon>
    </lineage>
</organism>
<dbReference type="Proteomes" id="UP000499080">
    <property type="component" value="Unassembled WGS sequence"/>
</dbReference>
<name>A0A4Y2RP14_ARAVE</name>